<dbReference type="EMBL" id="BAABDG010000002">
    <property type="protein sequence ID" value="GAA3892780.1"/>
    <property type="molecule type" value="Genomic_DNA"/>
</dbReference>
<gene>
    <name evidence="1" type="ORF">GCM10022405_17820</name>
</gene>
<organism evidence="1 2">
    <name type="scientific">Gibbsiella dentisursi</name>
    <dbReference type="NCBI Taxonomy" id="796890"/>
    <lineage>
        <taxon>Bacteria</taxon>
        <taxon>Pseudomonadati</taxon>
        <taxon>Pseudomonadota</taxon>
        <taxon>Gammaproteobacteria</taxon>
        <taxon>Enterobacterales</taxon>
        <taxon>Yersiniaceae</taxon>
        <taxon>Gibbsiella</taxon>
    </lineage>
</organism>
<evidence type="ECO:0000313" key="2">
    <source>
        <dbReference type="Proteomes" id="UP001499994"/>
    </source>
</evidence>
<comment type="caution">
    <text evidence="1">The sequence shown here is derived from an EMBL/GenBank/DDBJ whole genome shotgun (WGS) entry which is preliminary data.</text>
</comment>
<sequence>MVDHSKRHRKKLLKALGNLSLNPLVQNEPHQQGSVEYATFSAGSARVLVHIIGFANPVTRNGGAS</sequence>
<accession>A0ABP7L434</accession>
<keyword evidence="2" id="KW-1185">Reference proteome</keyword>
<reference evidence="2" key="1">
    <citation type="journal article" date="2019" name="Int. J. Syst. Evol. Microbiol.">
        <title>The Global Catalogue of Microorganisms (GCM) 10K type strain sequencing project: providing services to taxonomists for standard genome sequencing and annotation.</title>
        <authorList>
            <consortium name="The Broad Institute Genomics Platform"/>
            <consortium name="The Broad Institute Genome Sequencing Center for Infectious Disease"/>
            <person name="Wu L."/>
            <person name="Ma J."/>
        </authorList>
    </citation>
    <scope>NUCLEOTIDE SEQUENCE [LARGE SCALE GENOMIC DNA]</scope>
    <source>
        <strain evidence="2">JCM 17201</strain>
    </source>
</reference>
<dbReference type="Proteomes" id="UP001499994">
    <property type="component" value="Unassembled WGS sequence"/>
</dbReference>
<protein>
    <submittedName>
        <fullName evidence="1">Uncharacterized protein</fullName>
    </submittedName>
</protein>
<dbReference type="RefSeq" id="WP_346080400.1">
    <property type="nucleotide sequence ID" value="NZ_BAABDG010000002.1"/>
</dbReference>
<name>A0ABP7L434_9GAMM</name>
<proteinExistence type="predicted"/>
<evidence type="ECO:0000313" key="1">
    <source>
        <dbReference type="EMBL" id="GAA3892780.1"/>
    </source>
</evidence>